<feature type="chain" id="PRO_5018643785" evidence="1">
    <location>
        <begin position="23"/>
        <end position="142"/>
    </location>
</feature>
<sequence length="142" mass="15726">MMSVYSLLFAIILFSEMNSHLGTVAMPSTTAEDGGTEQESLASILTEEDMTEGAVVPLMYRRSLLNDGTSRVIVIPELKLKGHSIRGLNLGLSQGYPLITERSLDHAPDEFSLKTNKRQKDLDSKYVGKLFTSCLRSINLLF</sequence>
<dbReference type="GeneTree" id="ENSGT00940000168896"/>
<dbReference type="AlphaFoldDB" id="A0A3Q2SSU3"/>
<evidence type="ECO:0000256" key="1">
    <source>
        <dbReference type="SAM" id="SignalP"/>
    </source>
</evidence>
<reference evidence="2" key="2">
    <citation type="submission" date="2025-09" db="UniProtKB">
        <authorList>
            <consortium name="Ensembl"/>
        </authorList>
    </citation>
    <scope>IDENTIFICATION</scope>
</reference>
<keyword evidence="3" id="KW-1185">Reference proteome</keyword>
<evidence type="ECO:0000313" key="2">
    <source>
        <dbReference type="Ensembl" id="ENSFHEP00000002718.1"/>
    </source>
</evidence>
<feature type="signal peptide" evidence="1">
    <location>
        <begin position="1"/>
        <end position="22"/>
    </location>
</feature>
<evidence type="ECO:0000313" key="3">
    <source>
        <dbReference type="Proteomes" id="UP000265000"/>
    </source>
</evidence>
<proteinExistence type="predicted"/>
<keyword evidence="1" id="KW-0732">Signal</keyword>
<dbReference type="STRING" id="8078.ENSFHEP00000002718"/>
<name>A0A3Q2SSU3_FUNHE</name>
<dbReference type="Ensembl" id="ENSFHET00000011756.1">
    <property type="protein sequence ID" value="ENSFHEP00000002718.1"/>
    <property type="gene ID" value="ENSFHEG00000003530.1"/>
</dbReference>
<organism evidence="2 3">
    <name type="scientific">Fundulus heteroclitus</name>
    <name type="common">Killifish</name>
    <name type="synonym">Mummichog</name>
    <dbReference type="NCBI Taxonomy" id="8078"/>
    <lineage>
        <taxon>Eukaryota</taxon>
        <taxon>Metazoa</taxon>
        <taxon>Chordata</taxon>
        <taxon>Craniata</taxon>
        <taxon>Vertebrata</taxon>
        <taxon>Euteleostomi</taxon>
        <taxon>Actinopterygii</taxon>
        <taxon>Neopterygii</taxon>
        <taxon>Teleostei</taxon>
        <taxon>Neoteleostei</taxon>
        <taxon>Acanthomorphata</taxon>
        <taxon>Ovalentaria</taxon>
        <taxon>Atherinomorphae</taxon>
        <taxon>Cyprinodontiformes</taxon>
        <taxon>Fundulidae</taxon>
        <taxon>Fundulus</taxon>
    </lineage>
</organism>
<protein>
    <submittedName>
        <fullName evidence="2">Pro-melanin concentrating hormone</fullName>
    </submittedName>
</protein>
<accession>A0A3Q2SSU3</accession>
<dbReference type="Proteomes" id="UP000265000">
    <property type="component" value="Unplaced"/>
</dbReference>
<reference evidence="2" key="1">
    <citation type="submission" date="2025-08" db="UniProtKB">
        <authorList>
            <consortium name="Ensembl"/>
        </authorList>
    </citation>
    <scope>IDENTIFICATION</scope>
</reference>